<proteinExistence type="predicted"/>
<dbReference type="AlphaFoldDB" id="A0A1Y3ECW9"/>
<sequence>MKVMKNEKGRRLSMSVVRRPACATMRWPVTRRINFPTNLSWFACCLPIFDWSISRLGRSQLEAIGQSWRCWTASTWCGALDGHAAAISHA</sequence>
<comment type="caution">
    <text evidence="1">The sequence shown here is derived from an EMBL/GenBank/DDBJ whole genome shotgun (WGS) entry which is preliminary data.</text>
</comment>
<dbReference type="EMBL" id="LVZM01016040">
    <property type="protein sequence ID" value="OUC42992.1"/>
    <property type="molecule type" value="Genomic_DNA"/>
</dbReference>
<reference evidence="1 2" key="1">
    <citation type="submission" date="2015-04" db="EMBL/GenBank/DDBJ databases">
        <title>Draft genome of the roundworm Trichinella nativa.</title>
        <authorList>
            <person name="Mitreva M."/>
        </authorList>
    </citation>
    <scope>NUCLEOTIDE SEQUENCE [LARGE SCALE GENOMIC DNA]</scope>
    <source>
        <strain evidence="1 2">ISS45</strain>
    </source>
</reference>
<organism evidence="1 2">
    <name type="scientific">Trichinella nativa</name>
    <dbReference type="NCBI Taxonomy" id="6335"/>
    <lineage>
        <taxon>Eukaryota</taxon>
        <taxon>Metazoa</taxon>
        <taxon>Ecdysozoa</taxon>
        <taxon>Nematoda</taxon>
        <taxon>Enoplea</taxon>
        <taxon>Dorylaimia</taxon>
        <taxon>Trichinellida</taxon>
        <taxon>Trichinellidae</taxon>
        <taxon>Trichinella</taxon>
    </lineage>
</organism>
<name>A0A1Y3ECW9_9BILA</name>
<evidence type="ECO:0000313" key="1">
    <source>
        <dbReference type="EMBL" id="OUC42992.1"/>
    </source>
</evidence>
<protein>
    <submittedName>
        <fullName evidence="1">Uncharacterized protein</fullName>
    </submittedName>
</protein>
<accession>A0A1Y3ECW9</accession>
<dbReference type="Proteomes" id="UP000243006">
    <property type="component" value="Unassembled WGS sequence"/>
</dbReference>
<gene>
    <name evidence="1" type="ORF">D917_10116</name>
</gene>
<evidence type="ECO:0000313" key="2">
    <source>
        <dbReference type="Proteomes" id="UP000243006"/>
    </source>
</evidence>